<dbReference type="AlphaFoldDB" id="A0A2P5HPA5"/>
<comment type="caution">
    <text evidence="2">The sequence shown here is derived from an EMBL/GenBank/DDBJ whole genome shotgun (WGS) entry which is preliminary data.</text>
</comment>
<dbReference type="Gene3D" id="3.10.350.10">
    <property type="entry name" value="LysM domain"/>
    <property type="match status" value="2"/>
</dbReference>
<dbReference type="Proteomes" id="UP000094444">
    <property type="component" value="Unassembled WGS sequence"/>
</dbReference>
<keyword evidence="3" id="KW-1185">Reference proteome</keyword>
<organism evidence="2 3">
    <name type="scientific">Diaporthe helianthi</name>
    <dbReference type="NCBI Taxonomy" id="158607"/>
    <lineage>
        <taxon>Eukaryota</taxon>
        <taxon>Fungi</taxon>
        <taxon>Dikarya</taxon>
        <taxon>Ascomycota</taxon>
        <taxon>Pezizomycotina</taxon>
        <taxon>Sordariomycetes</taxon>
        <taxon>Sordariomycetidae</taxon>
        <taxon>Diaporthales</taxon>
        <taxon>Diaporthaceae</taxon>
        <taxon>Diaporthe</taxon>
    </lineage>
</organism>
<feature type="domain" description="LysM" evidence="1">
    <location>
        <begin position="63"/>
        <end position="107"/>
    </location>
</feature>
<dbReference type="SMART" id="SM00257">
    <property type="entry name" value="LysM"/>
    <property type="match status" value="2"/>
</dbReference>
<feature type="domain" description="LysM" evidence="1">
    <location>
        <begin position="135"/>
        <end position="179"/>
    </location>
</feature>
<dbReference type="CDD" id="cd00118">
    <property type="entry name" value="LysM"/>
    <property type="match status" value="2"/>
</dbReference>
<dbReference type="EMBL" id="MAVT02001086">
    <property type="protein sequence ID" value="POS72093.1"/>
    <property type="molecule type" value="Genomic_DNA"/>
</dbReference>
<name>A0A2P5HPA5_DIAHE</name>
<protein>
    <submittedName>
        <fullName evidence="2">Intracellular hyphae protein 1</fullName>
    </submittedName>
</protein>
<reference evidence="2" key="1">
    <citation type="submission" date="2017-09" db="EMBL/GenBank/DDBJ databases">
        <title>Polyketide synthases of a Diaporthe helianthi virulent isolate.</title>
        <authorList>
            <person name="Baroncelli R."/>
        </authorList>
    </citation>
    <scope>NUCLEOTIDE SEQUENCE [LARGE SCALE GENOMIC DNA]</scope>
    <source>
        <strain evidence="2">7/96</strain>
    </source>
</reference>
<dbReference type="InParanoid" id="A0A2P5HPA5"/>
<evidence type="ECO:0000259" key="1">
    <source>
        <dbReference type="PROSITE" id="PS51782"/>
    </source>
</evidence>
<dbReference type="OrthoDB" id="2107166at2759"/>
<dbReference type="PANTHER" id="PTHR33734">
    <property type="entry name" value="LYSM DOMAIN-CONTAINING GPI-ANCHORED PROTEIN 2"/>
    <property type="match status" value="1"/>
</dbReference>
<proteinExistence type="predicted"/>
<dbReference type="SUPFAM" id="SSF54106">
    <property type="entry name" value="LysM domain"/>
    <property type="match status" value="2"/>
</dbReference>
<dbReference type="Pfam" id="PF01476">
    <property type="entry name" value="LysM"/>
    <property type="match status" value="2"/>
</dbReference>
<dbReference type="InterPro" id="IPR036779">
    <property type="entry name" value="LysM_dom_sf"/>
</dbReference>
<sequence length="184" mass="19128">MAVVGLVIITNKPRSQSECRLLSSLSSPSLALSQPYRLPARASPASNIQSAAPTATCSPGPVVDYTVVSGDTVTIISQKLSSGICNIAELNNLENPGFINLGQVLRVPTFPCSDDNTSCLAVPSDNNECVAVGEPTYTIESGDTFFIVAADMGLSVNALQGANPGVDPLLLQINQVINVPLCNP</sequence>
<dbReference type="STRING" id="158607.A0A2P5HPA5"/>
<accession>A0A2P5HPA5</accession>
<evidence type="ECO:0000313" key="3">
    <source>
        <dbReference type="Proteomes" id="UP000094444"/>
    </source>
</evidence>
<dbReference type="InterPro" id="IPR018392">
    <property type="entry name" value="LysM"/>
</dbReference>
<dbReference type="PROSITE" id="PS51782">
    <property type="entry name" value="LYSM"/>
    <property type="match status" value="2"/>
</dbReference>
<dbReference type="PANTHER" id="PTHR33734:SF22">
    <property type="entry name" value="MEMBRANE-BOUND LYTIC MUREIN TRANSGLYCOSYLASE D"/>
    <property type="match status" value="1"/>
</dbReference>
<gene>
    <name evidence="2" type="ORF">DHEL01_v209517</name>
</gene>
<evidence type="ECO:0000313" key="2">
    <source>
        <dbReference type="EMBL" id="POS72093.1"/>
    </source>
</evidence>